<feature type="region of interest" description="Disordered" evidence="1">
    <location>
        <begin position="73"/>
        <end position="123"/>
    </location>
</feature>
<evidence type="ECO:0000313" key="2">
    <source>
        <dbReference type="EMBL" id="NCN64545.1"/>
    </source>
</evidence>
<feature type="region of interest" description="Disordered" evidence="1">
    <location>
        <begin position="152"/>
        <end position="182"/>
    </location>
</feature>
<proteinExistence type="predicted"/>
<evidence type="ECO:0000313" key="3">
    <source>
        <dbReference type="EMBL" id="NCS92041.1"/>
    </source>
</evidence>
<dbReference type="Proteomes" id="UP000738826">
    <property type="component" value="Unassembled WGS sequence"/>
</dbReference>
<protein>
    <submittedName>
        <fullName evidence="3">Uncharacterized protein</fullName>
    </submittedName>
</protein>
<sequence>MAETDKHGEKTKVICVNVNEEIIRLLYSVKNKSEFIREAVKDKFIYEKFRDEYTNLKGEIEDLRTENDKLKTENEKIKTERKHYEEKIKEEPERTVERQKEENKALHKAAKKPKEVKEEKKPEKTELPKILEKNEIMLELGKTTREPNIIKVAKEEKEEKEEITGVTEKPEDLMKEKETENKKISESDIIKGAKEIYNKYKKYGKSAIKITKKYLQKRGINDTGKINEIIEAVIKNTR</sequence>
<name>A0A8J7YZS8_9ARCH</name>
<reference evidence="3" key="1">
    <citation type="submission" date="2019-11" db="EMBL/GenBank/DDBJ databases">
        <title>Lipid analysis of CO2-rich subsurface aquifers suggests an autotrophy-based deep biosphere with lysolipids enriched in CPR bacteria.</title>
        <authorList>
            <person name="Probst A.J."/>
            <person name="Elling F.J."/>
            <person name="Castelle C.J."/>
            <person name="Zhu Q."/>
            <person name="Elvert M."/>
            <person name="Birarda G."/>
            <person name="Holman H.-Y."/>
            <person name="Lane K.R."/>
            <person name="Ladd B."/>
            <person name="Ryan M.C."/>
            <person name="Woyke T."/>
            <person name="Hinrichs K.-U."/>
            <person name="Banfield J.F."/>
        </authorList>
    </citation>
    <scope>NUCLEOTIDE SEQUENCE</scope>
    <source>
        <strain evidence="2">CG_2015-01_33_1645</strain>
        <strain evidence="3">CG_2015-04_33_537</strain>
    </source>
</reference>
<feature type="compositionally biased region" description="Basic and acidic residues" evidence="1">
    <location>
        <begin position="73"/>
        <end position="105"/>
    </location>
</feature>
<gene>
    <name evidence="3" type="ORF">GW779_06565</name>
    <name evidence="2" type="ORF">GW910_00480</name>
</gene>
<evidence type="ECO:0000313" key="4">
    <source>
        <dbReference type="Proteomes" id="UP000738826"/>
    </source>
</evidence>
<dbReference type="EMBL" id="JAACQH010000161">
    <property type="protein sequence ID" value="NCS92041.1"/>
    <property type="molecule type" value="Genomic_DNA"/>
</dbReference>
<evidence type="ECO:0000256" key="1">
    <source>
        <dbReference type="SAM" id="MobiDB-lite"/>
    </source>
</evidence>
<feature type="compositionally biased region" description="Basic and acidic residues" evidence="1">
    <location>
        <begin position="112"/>
        <end position="123"/>
    </location>
</feature>
<dbReference type="EMBL" id="JAACVF010000011">
    <property type="protein sequence ID" value="NCN64545.1"/>
    <property type="molecule type" value="Genomic_DNA"/>
</dbReference>
<comment type="caution">
    <text evidence="3">The sequence shown here is derived from an EMBL/GenBank/DDBJ whole genome shotgun (WGS) entry which is preliminary data.</text>
</comment>
<organism evidence="3 4">
    <name type="scientific">Candidatus Altarchaeum hamiconexum</name>
    <dbReference type="NCBI Taxonomy" id="1803513"/>
    <lineage>
        <taxon>Archaea</taxon>
        <taxon>Candidatus Altarchaeota</taxon>
        <taxon>Candidatus Altiarchaeia</taxon>
        <taxon>Candidatus Altarchaeales</taxon>
        <taxon>Candidatus Altarchaeaceae</taxon>
        <taxon>Candidatus Altarchaeum</taxon>
    </lineage>
</organism>
<dbReference type="Proteomes" id="UP000768163">
    <property type="component" value="Unassembled WGS sequence"/>
</dbReference>
<dbReference type="AlphaFoldDB" id="A0A8J7YZS8"/>
<accession>A0A8J7YZS8</accession>